<dbReference type="Proteomes" id="UP001344888">
    <property type="component" value="Unassembled WGS sequence"/>
</dbReference>
<organism evidence="2 3">
    <name type="scientific">Metasolibacillus meyeri</name>
    <dbReference type="NCBI Taxonomy" id="1071052"/>
    <lineage>
        <taxon>Bacteria</taxon>
        <taxon>Bacillati</taxon>
        <taxon>Bacillota</taxon>
        <taxon>Bacilli</taxon>
        <taxon>Bacillales</taxon>
        <taxon>Caryophanaceae</taxon>
        <taxon>Metasolibacillus</taxon>
    </lineage>
</organism>
<dbReference type="EMBL" id="JARSFG010000042">
    <property type="protein sequence ID" value="MEC1180693.1"/>
    <property type="molecule type" value="Genomic_DNA"/>
</dbReference>
<dbReference type="InterPro" id="IPR001584">
    <property type="entry name" value="Integrase_cat-core"/>
</dbReference>
<sequence>VNKYETYEALKEAIDTYIWFYHNERYQERLNGLSPLEYRAQAA</sequence>
<dbReference type="GO" id="GO:0015074">
    <property type="term" value="P:DNA integration"/>
    <property type="evidence" value="ECO:0007669"/>
    <property type="project" value="InterPro"/>
</dbReference>
<gene>
    <name evidence="2" type="ORF">P9B03_19745</name>
</gene>
<comment type="caution">
    <text evidence="2">The sequence shown here is derived from an EMBL/GenBank/DDBJ whole genome shotgun (WGS) entry which is preliminary data.</text>
</comment>
<dbReference type="AlphaFoldDB" id="A0AAW9NYT3"/>
<feature type="non-terminal residue" evidence="2">
    <location>
        <position position="1"/>
    </location>
</feature>
<accession>A0AAW9NYT3</accession>
<dbReference type="Pfam" id="PF13333">
    <property type="entry name" value="rve_2"/>
    <property type="match status" value="1"/>
</dbReference>
<evidence type="ECO:0000313" key="2">
    <source>
        <dbReference type="EMBL" id="MEC1180693.1"/>
    </source>
</evidence>
<name>A0AAW9NYT3_9BACL</name>
<dbReference type="RefSeq" id="WP_326125214.1">
    <property type="nucleotide sequence ID" value="NZ_JARSFG010000042.1"/>
</dbReference>
<protein>
    <submittedName>
        <fullName evidence="2">IS3 family transposase</fullName>
    </submittedName>
</protein>
<evidence type="ECO:0000259" key="1">
    <source>
        <dbReference type="Pfam" id="PF13333"/>
    </source>
</evidence>
<evidence type="ECO:0000313" key="3">
    <source>
        <dbReference type="Proteomes" id="UP001344888"/>
    </source>
</evidence>
<reference evidence="2 3" key="1">
    <citation type="submission" date="2023-03" db="EMBL/GenBank/DDBJ databases">
        <title>Bacillus Genome Sequencing.</title>
        <authorList>
            <person name="Dunlap C."/>
        </authorList>
    </citation>
    <scope>NUCLEOTIDE SEQUENCE [LARGE SCALE GENOMIC DNA]</scope>
    <source>
        <strain evidence="2 3">B-59205</strain>
    </source>
</reference>
<proteinExistence type="predicted"/>
<feature type="domain" description="Integrase catalytic" evidence="1">
    <location>
        <begin position="3"/>
        <end position="41"/>
    </location>
</feature>
<keyword evidence="3" id="KW-1185">Reference proteome</keyword>